<keyword evidence="3" id="KW-1185">Reference proteome</keyword>
<sequence>MAKPRKTFVKTDVPEEITGEVGNTEWDLSVPANTVVNVGYNFDFGPWYHKGIDEIVSACQQQISHWVITRDGDYSVKTLNSCCYNGINHFLDFMVVLRNTLESDITFNNFNKNTNELFIQYLGQSDTDRTTQYNRYTHSKIVLRGLLQRNIIKQPNIFPKNPFPNANRRKKGALPLSSKERNELSSALRKELKQLASDNDDPLDGFVLTCCLLAIALRTGRNTSPLLEMKTDCLRDHPLKENRKLLVVFKRRGGKSHVVSLRTPEEIETITTILPDVVTIIDQVIAKTDALRKKVNEEQRQNVWLYPSARRKDYGVITSLNDLTICQNIKRLIDKYSLQDTDGKSMEINVSRLRATFINRLWKLSGNDPIITAKLGGHTLKVSNDHYLQATPEMQRDHKFMGDVLVQELMTNTLGSHADNTPVGKCGDPLNGDRAPKNGQHCTDFLSCFRCRSCVITGDDLYRLFSFYWLIIKERNEIGTRHWGKVYGHIIRIIDRQIAPQFPSEQVEAARQRAKNAPHPFWCNRELLEASA</sequence>
<dbReference type="RefSeq" id="WP_268905166.1">
    <property type="nucleotide sequence ID" value="NZ_JAPTGG010000013.1"/>
</dbReference>
<dbReference type="AlphaFoldDB" id="A0A9J6RR18"/>
<evidence type="ECO:0000313" key="2">
    <source>
        <dbReference type="EMBL" id="MCZ0866493.1"/>
    </source>
</evidence>
<dbReference type="InterPro" id="IPR011010">
    <property type="entry name" value="DNA_brk_join_enz"/>
</dbReference>
<proteinExistence type="predicted"/>
<comment type="caution">
    <text evidence="2">The sequence shown here is derived from an EMBL/GenBank/DDBJ whole genome shotgun (WGS) entry which is preliminary data.</text>
</comment>
<dbReference type="GO" id="GO:0015074">
    <property type="term" value="P:DNA integration"/>
    <property type="evidence" value="ECO:0007669"/>
    <property type="project" value="InterPro"/>
</dbReference>
<gene>
    <name evidence="2" type="ORF">O0V09_14875</name>
</gene>
<dbReference type="InterPro" id="IPR013762">
    <property type="entry name" value="Integrase-like_cat_sf"/>
</dbReference>
<dbReference type="GO" id="GO:0006310">
    <property type="term" value="P:DNA recombination"/>
    <property type="evidence" value="ECO:0007669"/>
    <property type="project" value="UniProtKB-KW"/>
</dbReference>
<dbReference type="Proteomes" id="UP001069090">
    <property type="component" value="Unassembled WGS sequence"/>
</dbReference>
<evidence type="ECO:0000256" key="1">
    <source>
        <dbReference type="ARBA" id="ARBA00023172"/>
    </source>
</evidence>
<dbReference type="EMBL" id="JAPTGG010000013">
    <property type="protein sequence ID" value="MCZ0866493.1"/>
    <property type="molecule type" value="Genomic_DNA"/>
</dbReference>
<name>A0A9J6RR18_9GAMM</name>
<dbReference type="GO" id="GO:0003677">
    <property type="term" value="F:DNA binding"/>
    <property type="evidence" value="ECO:0007669"/>
    <property type="project" value="InterPro"/>
</dbReference>
<evidence type="ECO:0000313" key="3">
    <source>
        <dbReference type="Proteomes" id="UP001069090"/>
    </source>
</evidence>
<protein>
    <recommendedName>
        <fullName evidence="4">Tyr recombinase domain-containing protein</fullName>
    </recommendedName>
</protein>
<accession>A0A9J6RR18</accession>
<evidence type="ECO:0008006" key="4">
    <source>
        <dbReference type="Google" id="ProtNLM"/>
    </source>
</evidence>
<reference evidence="2 3" key="1">
    <citation type="submission" date="2022-12" db="EMBL/GenBank/DDBJ databases">
        <title>Dasania phycosphaerae sp. nov., isolated from particulate material of the south coast of Korea.</title>
        <authorList>
            <person name="Jiang Y."/>
        </authorList>
    </citation>
    <scope>NUCLEOTIDE SEQUENCE [LARGE SCALE GENOMIC DNA]</scope>
    <source>
        <strain evidence="2 3">GY-19</strain>
    </source>
</reference>
<keyword evidence="1" id="KW-0233">DNA recombination</keyword>
<organism evidence="2 3">
    <name type="scientific">Dasania phycosphaerae</name>
    <dbReference type="NCBI Taxonomy" id="2950436"/>
    <lineage>
        <taxon>Bacteria</taxon>
        <taxon>Pseudomonadati</taxon>
        <taxon>Pseudomonadota</taxon>
        <taxon>Gammaproteobacteria</taxon>
        <taxon>Cellvibrionales</taxon>
        <taxon>Spongiibacteraceae</taxon>
        <taxon>Dasania</taxon>
    </lineage>
</organism>
<dbReference type="SUPFAM" id="SSF56349">
    <property type="entry name" value="DNA breaking-rejoining enzymes"/>
    <property type="match status" value="1"/>
</dbReference>
<dbReference type="Gene3D" id="1.10.443.10">
    <property type="entry name" value="Intergrase catalytic core"/>
    <property type="match status" value="1"/>
</dbReference>